<dbReference type="EMBL" id="JACEIK010001148">
    <property type="protein sequence ID" value="MCD7466492.1"/>
    <property type="molecule type" value="Genomic_DNA"/>
</dbReference>
<organism evidence="1 2">
    <name type="scientific">Datura stramonium</name>
    <name type="common">Jimsonweed</name>
    <name type="synonym">Common thornapple</name>
    <dbReference type="NCBI Taxonomy" id="4076"/>
    <lineage>
        <taxon>Eukaryota</taxon>
        <taxon>Viridiplantae</taxon>
        <taxon>Streptophyta</taxon>
        <taxon>Embryophyta</taxon>
        <taxon>Tracheophyta</taxon>
        <taxon>Spermatophyta</taxon>
        <taxon>Magnoliopsida</taxon>
        <taxon>eudicotyledons</taxon>
        <taxon>Gunneridae</taxon>
        <taxon>Pentapetalae</taxon>
        <taxon>asterids</taxon>
        <taxon>lamiids</taxon>
        <taxon>Solanales</taxon>
        <taxon>Solanaceae</taxon>
        <taxon>Solanoideae</taxon>
        <taxon>Datureae</taxon>
        <taxon>Datura</taxon>
    </lineage>
</organism>
<evidence type="ECO:0000313" key="1">
    <source>
        <dbReference type="EMBL" id="MCD7466492.1"/>
    </source>
</evidence>
<keyword evidence="2" id="KW-1185">Reference proteome</keyword>
<feature type="non-terminal residue" evidence="1">
    <location>
        <position position="1"/>
    </location>
</feature>
<protein>
    <submittedName>
        <fullName evidence="1">Uncharacterized protein</fullName>
    </submittedName>
</protein>
<proteinExistence type="predicted"/>
<reference evidence="1 2" key="1">
    <citation type="journal article" date="2021" name="BMC Genomics">
        <title>Datura genome reveals duplications of psychoactive alkaloid biosynthetic genes and high mutation rate following tissue culture.</title>
        <authorList>
            <person name="Rajewski A."/>
            <person name="Carter-House D."/>
            <person name="Stajich J."/>
            <person name="Litt A."/>
        </authorList>
    </citation>
    <scope>NUCLEOTIDE SEQUENCE [LARGE SCALE GENOMIC DNA]</scope>
    <source>
        <strain evidence="1">AR-01</strain>
    </source>
</reference>
<sequence>GRVNIVIVVEVRVEIEVGSWVPGRGRDLGPRSDVRTTRLWSRLIVKSGVVVGEWGRGREGGRVFGLRSGIR</sequence>
<gene>
    <name evidence="1" type="ORF">HAX54_003247</name>
</gene>
<name>A0ABS8T534_DATST</name>
<dbReference type="Proteomes" id="UP000823775">
    <property type="component" value="Unassembled WGS sequence"/>
</dbReference>
<evidence type="ECO:0000313" key="2">
    <source>
        <dbReference type="Proteomes" id="UP000823775"/>
    </source>
</evidence>
<accession>A0ABS8T534</accession>
<comment type="caution">
    <text evidence="1">The sequence shown here is derived from an EMBL/GenBank/DDBJ whole genome shotgun (WGS) entry which is preliminary data.</text>
</comment>